<gene>
    <name evidence="2" type="ORF">CAMP_LOCUS13705</name>
</gene>
<dbReference type="Proteomes" id="UP001152747">
    <property type="component" value="Unassembled WGS sequence"/>
</dbReference>
<reference evidence="2" key="1">
    <citation type="submission" date="2022-11" db="EMBL/GenBank/DDBJ databases">
        <authorList>
            <person name="Kikuchi T."/>
        </authorList>
    </citation>
    <scope>NUCLEOTIDE SEQUENCE</scope>
    <source>
        <strain evidence="2">PS1010</strain>
    </source>
</reference>
<proteinExistence type="predicted"/>
<evidence type="ECO:0000256" key="1">
    <source>
        <dbReference type="SAM" id="Phobius"/>
    </source>
</evidence>
<dbReference type="OrthoDB" id="5843844at2759"/>
<dbReference type="AlphaFoldDB" id="A0A9P1IS45"/>
<accession>A0A9P1IS45</accession>
<sequence>MVLNIIGEHDDDSLDFDITASGSIVSNPLTPPPPTLRKSLCTRYQNQCAFCFMFVFVIGIIGSIILLFTNWDKIHL</sequence>
<keyword evidence="3" id="KW-1185">Reference proteome</keyword>
<keyword evidence="1" id="KW-0812">Transmembrane</keyword>
<name>A0A9P1IS45_9PELO</name>
<dbReference type="EMBL" id="CANHGI010000005">
    <property type="protein sequence ID" value="CAI5451068.1"/>
    <property type="molecule type" value="Genomic_DNA"/>
</dbReference>
<organism evidence="2 3">
    <name type="scientific">Caenorhabditis angaria</name>
    <dbReference type="NCBI Taxonomy" id="860376"/>
    <lineage>
        <taxon>Eukaryota</taxon>
        <taxon>Metazoa</taxon>
        <taxon>Ecdysozoa</taxon>
        <taxon>Nematoda</taxon>
        <taxon>Chromadorea</taxon>
        <taxon>Rhabditida</taxon>
        <taxon>Rhabditina</taxon>
        <taxon>Rhabditomorpha</taxon>
        <taxon>Rhabditoidea</taxon>
        <taxon>Rhabditidae</taxon>
        <taxon>Peloderinae</taxon>
        <taxon>Caenorhabditis</taxon>
    </lineage>
</organism>
<protein>
    <submittedName>
        <fullName evidence="2">Uncharacterized protein</fullName>
    </submittedName>
</protein>
<evidence type="ECO:0000313" key="3">
    <source>
        <dbReference type="Proteomes" id="UP001152747"/>
    </source>
</evidence>
<keyword evidence="1" id="KW-0472">Membrane</keyword>
<comment type="caution">
    <text evidence="2">The sequence shown here is derived from an EMBL/GenBank/DDBJ whole genome shotgun (WGS) entry which is preliminary data.</text>
</comment>
<feature type="transmembrane region" description="Helical" evidence="1">
    <location>
        <begin position="48"/>
        <end position="68"/>
    </location>
</feature>
<keyword evidence="1" id="KW-1133">Transmembrane helix</keyword>
<evidence type="ECO:0000313" key="2">
    <source>
        <dbReference type="EMBL" id="CAI5451068.1"/>
    </source>
</evidence>